<evidence type="ECO:0000313" key="3">
    <source>
        <dbReference type="Proteomes" id="UP000663760"/>
    </source>
</evidence>
<dbReference type="EMBL" id="LR746272">
    <property type="protein sequence ID" value="CAA7403054.1"/>
    <property type="molecule type" value="Genomic_DNA"/>
</dbReference>
<gene>
    <name evidence="1" type="ORF">SI7747_09012666</name>
    <name evidence="2" type="ORF">SI8410_09013732</name>
</gene>
<proteinExistence type="predicted"/>
<sequence length="43" mass="4487">MAPGKVTGCKESCGRGASSLKATSKGRITCWWVGPGLLNTETF</sequence>
<evidence type="ECO:0000313" key="1">
    <source>
        <dbReference type="EMBL" id="CAA2626982.1"/>
    </source>
</evidence>
<name>A0A7I8J7W2_SPIIN</name>
<accession>A0A7I8J7W2</accession>
<reference evidence="1" key="1">
    <citation type="submission" date="2019-12" db="EMBL/GenBank/DDBJ databases">
        <authorList>
            <person name="Scholz U."/>
            <person name="Mascher M."/>
            <person name="Fiebig A."/>
        </authorList>
    </citation>
    <scope>NUCLEOTIDE SEQUENCE</scope>
</reference>
<dbReference type="AlphaFoldDB" id="A0A7I8J7W2"/>
<evidence type="ECO:0000313" key="2">
    <source>
        <dbReference type="EMBL" id="CAA7403054.1"/>
    </source>
</evidence>
<keyword evidence="3" id="KW-1185">Reference proteome</keyword>
<dbReference type="Proteomes" id="UP000663760">
    <property type="component" value="Chromosome 9"/>
</dbReference>
<protein>
    <submittedName>
        <fullName evidence="1">Uncharacterized protein</fullName>
    </submittedName>
</protein>
<organism evidence="1">
    <name type="scientific">Spirodela intermedia</name>
    <name type="common">Intermediate duckweed</name>
    <dbReference type="NCBI Taxonomy" id="51605"/>
    <lineage>
        <taxon>Eukaryota</taxon>
        <taxon>Viridiplantae</taxon>
        <taxon>Streptophyta</taxon>
        <taxon>Embryophyta</taxon>
        <taxon>Tracheophyta</taxon>
        <taxon>Spermatophyta</taxon>
        <taxon>Magnoliopsida</taxon>
        <taxon>Liliopsida</taxon>
        <taxon>Araceae</taxon>
        <taxon>Lemnoideae</taxon>
        <taxon>Spirodela</taxon>
    </lineage>
</organism>
<dbReference type="EMBL" id="LR743596">
    <property type="protein sequence ID" value="CAA2626982.1"/>
    <property type="molecule type" value="Genomic_DNA"/>
</dbReference>